<gene>
    <name evidence="5" type="primary">murR</name>
    <name evidence="5" type="ORF">NCTC10125_00168</name>
</gene>
<dbReference type="InterPro" id="IPR000281">
    <property type="entry name" value="HTH_RpiR"/>
</dbReference>
<dbReference type="AlphaFoldDB" id="A0AAJ5TCD2"/>
<evidence type="ECO:0000256" key="2">
    <source>
        <dbReference type="ARBA" id="ARBA00023125"/>
    </source>
</evidence>
<dbReference type="PROSITE" id="PS51071">
    <property type="entry name" value="HTH_RPIR"/>
    <property type="match status" value="1"/>
</dbReference>
<dbReference type="GO" id="GO:1901135">
    <property type="term" value="P:carbohydrate derivative metabolic process"/>
    <property type="evidence" value="ECO:0007669"/>
    <property type="project" value="InterPro"/>
</dbReference>
<dbReference type="GO" id="GO:0003677">
    <property type="term" value="F:DNA binding"/>
    <property type="evidence" value="ECO:0007669"/>
    <property type="project" value="UniProtKB-KW"/>
</dbReference>
<sequence>MYTNLINDLLQLSKQNHNFIDKEIADFLLSNIDKIMTLKLGVIAEKVNCSTASVIKFCKKLGFKGLKDFLPALDRNYSYLQVQEKRSSDNKITDKNKIISSYHALISKNLANLYSLNHDSVIKLAMLLKKTKHIMLFGKGSNLESINIFANYLSKLQYHVDYHYDFEVQEKWVEKSVESSVCIFFSFSGMHQVINELVSKMKAKSCTIVSFTSNYESNLYKESSVSLLTFKNEDVLENHTSARIAFIYLIMQIINLLKN</sequence>
<name>A0AAJ5TCD2_9BACT</name>
<dbReference type="InterPro" id="IPR047640">
    <property type="entry name" value="RpiR-like"/>
</dbReference>
<proteinExistence type="predicted"/>
<dbReference type="PANTHER" id="PTHR30514">
    <property type="entry name" value="GLUCOKINASE"/>
    <property type="match status" value="1"/>
</dbReference>
<dbReference type="SUPFAM" id="SSF46689">
    <property type="entry name" value="Homeodomain-like"/>
    <property type="match status" value="1"/>
</dbReference>
<keyword evidence="3" id="KW-0804">Transcription</keyword>
<dbReference type="GO" id="GO:0097367">
    <property type="term" value="F:carbohydrate derivative binding"/>
    <property type="evidence" value="ECO:0007669"/>
    <property type="project" value="InterPro"/>
</dbReference>
<dbReference type="Pfam" id="PF01418">
    <property type="entry name" value="HTH_6"/>
    <property type="match status" value="1"/>
</dbReference>
<dbReference type="InterPro" id="IPR001347">
    <property type="entry name" value="SIS_dom"/>
</dbReference>
<evidence type="ECO:0000259" key="4">
    <source>
        <dbReference type="PROSITE" id="PS51071"/>
    </source>
</evidence>
<reference evidence="5 6" key="1">
    <citation type="submission" date="2019-01" db="EMBL/GenBank/DDBJ databases">
        <authorList>
            <consortium name="Pathogen Informatics"/>
        </authorList>
    </citation>
    <scope>NUCLEOTIDE SEQUENCE [LARGE SCALE GENOMIC DNA]</scope>
    <source>
        <strain evidence="5 6">NCTC10125</strain>
    </source>
</reference>
<dbReference type="CDD" id="cd05013">
    <property type="entry name" value="SIS_RpiR"/>
    <property type="match status" value="1"/>
</dbReference>
<organism evidence="5 6">
    <name type="scientific">Mesomycoplasma dispar</name>
    <dbReference type="NCBI Taxonomy" id="86660"/>
    <lineage>
        <taxon>Bacteria</taxon>
        <taxon>Bacillati</taxon>
        <taxon>Mycoplasmatota</taxon>
        <taxon>Mycoplasmoidales</taxon>
        <taxon>Metamycoplasmataceae</taxon>
        <taxon>Mesomycoplasma</taxon>
    </lineage>
</organism>
<dbReference type="Gene3D" id="1.10.10.10">
    <property type="entry name" value="Winged helix-like DNA-binding domain superfamily/Winged helix DNA-binding domain"/>
    <property type="match status" value="1"/>
</dbReference>
<evidence type="ECO:0000313" key="6">
    <source>
        <dbReference type="Proteomes" id="UP000289629"/>
    </source>
</evidence>
<feature type="domain" description="HTH rpiR-type" evidence="4">
    <location>
        <begin position="4"/>
        <end position="80"/>
    </location>
</feature>
<dbReference type="PANTHER" id="PTHR30514:SF1">
    <property type="entry name" value="HTH-TYPE TRANSCRIPTIONAL REGULATOR HEXR-RELATED"/>
    <property type="match status" value="1"/>
</dbReference>
<dbReference type="GO" id="GO:0003700">
    <property type="term" value="F:DNA-binding transcription factor activity"/>
    <property type="evidence" value="ECO:0007669"/>
    <property type="project" value="InterPro"/>
</dbReference>
<dbReference type="EMBL" id="LR214971">
    <property type="protein sequence ID" value="VEU61359.1"/>
    <property type="molecule type" value="Genomic_DNA"/>
</dbReference>
<keyword evidence="1" id="KW-0805">Transcription regulation</keyword>
<evidence type="ECO:0000313" key="5">
    <source>
        <dbReference type="EMBL" id="VEU61359.1"/>
    </source>
</evidence>
<protein>
    <submittedName>
        <fullName evidence="5">MurPQ operon repressor</fullName>
    </submittedName>
</protein>
<accession>A0AAJ5TCD2</accession>
<keyword evidence="2" id="KW-0238">DNA-binding</keyword>
<dbReference type="InterPro" id="IPR046348">
    <property type="entry name" value="SIS_dom_sf"/>
</dbReference>
<dbReference type="SUPFAM" id="SSF53697">
    <property type="entry name" value="SIS domain"/>
    <property type="match status" value="1"/>
</dbReference>
<dbReference type="KEGG" id="mds:MDIS_00870"/>
<dbReference type="Gene3D" id="3.40.50.10490">
    <property type="entry name" value="Glucose-6-phosphate isomerase like protein, domain 1"/>
    <property type="match status" value="1"/>
</dbReference>
<dbReference type="InterPro" id="IPR036388">
    <property type="entry name" value="WH-like_DNA-bd_sf"/>
</dbReference>
<dbReference type="InterPro" id="IPR035472">
    <property type="entry name" value="RpiR-like_SIS"/>
</dbReference>
<dbReference type="InterPro" id="IPR009057">
    <property type="entry name" value="Homeodomain-like_sf"/>
</dbReference>
<dbReference type="RefSeq" id="WP_044635230.1">
    <property type="nucleotide sequence ID" value="NZ_CP007229.1"/>
</dbReference>
<dbReference type="Proteomes" id="UP000289629">
    <property type="component" value="Chromosome"/>
</dbReference>
<evidence type="ECO:0000256" key="3">
    <source>
        <dbReference type="ARBA" id="ARBA00023163"/>
    </source>
</evidence>
<dbReference type="Pfam" id="PF01380">
    <property type="entry name" value="SIS"/>
    <property type="match status" value="1"/>
</dbReference>
<evidence type="ECO:0000256" key="1">
    <source>
        <dbReference type="ARBA" id="ARBA00023015"/>
    </source>
</evidence>